<feature type="transmembrane region" description="Helical" evidence="5">
    <location>
        <begin position="149"/>
        <end position="172"/>
    </location>
</feature>
<protein>
    <recommendedName>
        <fullName evidence="6">TLC domain-containing protein</fullName>
    </recommendedName>
</protein>
<dbReference type="GO" id="GO:0055088">
    <property type="term" value="P:lipid homeostasis"/>
    <property type="evidence" value="ECO:0007669"/>
    <property type="project" value="TreeGrafter"/>
</dbReference>
<evidence type="ECO:0000256" key="2">
    <source>
        <dbReference type="ARBA" id="ARBA00022692"/>
    </source>
</evidence>
<feature type="transmembrane region" description="Helical" evidence="5">
    <location>
        <begin position="184"/>
        <end position="204"/>
    </location>
</feature>
<dbReference type="GO" id="GO:0005783">
    <property type="term" value="C:endoplasmic reticulum"/>
    <property type="evidence" value="ECO:0007669"/>
    <property type="project" value="TreeGrafter"/>
</dbReference>
<evidence type="ECO:0000259" key="6">
    <source>
        <dbReference type="Pfam" id="PF03798"/>
    </source>
</evidence>
<accession>A0A7S2IN13</accession>
<dbReference type="Pfam" id="PF03798">
    <property type="entry name" value="TRAM_LAG1_CLN8"/>
    <property type="match status" value="1"/>
</dbReference>
<dbReference type="PANTHER" id="PTHR13439">
    <property type="entry name" value="CT120 PROTEIN"/>
    <property type="match status" value="1"/>
</dbReference>
<keyword evidence="2 5" id="KW-0812">Transmembrane</keyword>
<dbReference type="GO" id="GO:0016020">
    <property type="term" value="C:membrane"/>
    <property type="evidence" value="ECO:0007669"/>
    <property type="project" value="UniProtKB-SubCell"/>
</dbReference>
<dbReference type="InterPro" id="IPR050846">
    <property type="entry name" value="TLCD"/>
</dbReference>
<comment type="subcellular location">
    <subcellularLocation>
        <location evidence="1">Membrane</location>
        <topology evidence="1">Multi-pass membrane protein</topology>
    </subcellularLocation>
</comment>
<feature type="transmembrane region" description="Helical" evidence="5">
    <location>
        <begin position="123"/>
        <end position="143"/>
    </location>
</feature>
<keyword evidence="4 5" id="KW-0472">Membrane</keyword>
<evidence type="ECO:0000256" key="5">
    <source>
        <dbReference type="SAM" id="Phobius"/>
    </source>
</evidence>
<dbReference type="PANTHER" id="PTHR13439:SF0">
    <property type="entry name" value="TOPOISOMERASE I DAMAGE AFFECTED PROTEIN 4"/>
    <property type="match status" value="1"/>
</dbReference>
<evidence type="ECO:0000256" key="1">
    <source>
        <dbReference type="ARBA" id="ARBA00004141"/>
    </source>
</evidence>
<feature type="transmembrane region" description="Helical" evidence="5">
    <location>
        <begin position="224"/>
        <end position="241"/>
    </location>
</feature>
<reference evidence="7" key="1">
    <citation type="submission" date="2021-01" db="EMBL/GenBank/DDBJ databases">
        <authorList>
            <person name="Corre E."/>
            <person name="Pelletier E."/>
            <person name="Niang G."/>
            <person name="Scheremetjew M."/>
            <person name="Finn R."/>
            <person name="Kale V."/>
            <person name="Holt S."/>
            <person name="Cochrane G."/>
            <person name="Meng A."/>
            <person name="Brown T."/>
            <person name="Cohen L."/>
        </authorList>
    </citation>
    <scope>NUCLEOTIDE SEQUENCE</scope>
    <source>
        <strain evidence="7">UTEX LB 985</strain>
    </source>
</reference>
<dbReference type="AlphaFoldDB" id="A0A7S2IN13"/>
<evidence type="ECO:0000313" key="7">
    <source>
        <dbReference type="EMBL" id="CAD9524172.1"/>
    </source>
</evidence>
<name>A0A7S2IN13_9EUKA</name>
<evidence type="ECO:0000256" key="3">
    <source>
        <dbReference type="ARBA" id="ARBA00022989"/>
    </source>
</evidence>
<dbReference type="EMBL" id="HBGU01065254">
    <property type="protein sequence ID" value="CAD9524172.1"/>
    <property type="molecule type" value="Transcribed_RNA"/>
</dbReference>
<keyword evidence="3 5" id="KW-1133">Transmembrane helix</keyword>
<organism evidence="7">
    <name type="scientific">Haptolina brevifila</name>
    <dbReference type="NCBI Taxonomy" id="156173"/>
    <lineage>
        <taxon>Eukaryota</taxon>
        <taxon>Haptista</taxon>
        <taxon>Haptophyta</taxon>
        <taxon>Prymnesiophyceae</taxon>
        <taxon>Prymnesiales</taxon>
        <taxon>Prymnesiaceae</taxon>
        <taxon>Haptolina</taxon>
    </lineage>
</organism>
<feature type="domain" description="TLC" evidence="6">
    <location>
        <begin position="44"/>
        <end position="245"/>
    </location>
</feature>
<proteinExistence type="predicted"/>
<dbReference type="InterPro" id="IPR006634">
    <property type="entry name" value="TLC-dom"/>
</dbReference>
<feature type="transmembrane region" description="Helical" evidence="5">
    <location>
        <begin position="38"/>
        <end position="63"/>
    </location>
</feature>
<evidence type="ECO:0000256" key="4">
    <source>
        <dbReference type="ARBA" id="ARBA00023136"/>
    </source>
</evidence>
<sequence length="258" mass="28241">MVTYEDMYVPFVATAIVYPMITFVSLRLPAIRKLEGGALFAAACVTALVNATVVTPFALQAFWQHLYEPGATLDCKAGATNLAKVPGSDLDALACGLVCGYFAQDCVLMLICRRTLLKDLGGASAYAIMWMHHIVSLLVWPYAVVSGSGVFFVSYFLATEVTNIGQNLFLLANRSKLLPYEVPVGVGWIISFFVIRVLPVPWLIWAYAKVVLLQSCGLTTGETVAAAVCVPIPFGLNLYWFQKIISKALRMLSRARKE</sequence>
<gene>
    <name evidence="7" type="ORF">CBRE1094_LOCUS35542</name>
</gene>
<feature type="transmembrane region" description="Helical" evidence="5">
    <location>
        <begin position="7"/>
        <end position="26"/>
    </location>
</feature>